<proteinExistence type="predicted"/>
<dbReference type="RefSeq" id="WP_000331760.1">
    <property type="nucleotide sequence ID" value="NZ_CP036093.1"/>
</dbReference>
<dbReference type="EMBL" id="NUSY01000017">
    <property type="protein sequence ID" value="PHE12750.1"/>
    <property type="molecule type" value="Genomic_DNA"/>
</dbReference>
<gene>
    <name evidence="2" type="ORF">COF62_14145</name>
</gene>
<dbReference type="AlphaFoldDB" id="A0A2B4VHP8"/>
<dbReference type="Proteomes" id="UP000224044">
    <property type="component" value="Unassembled WGS sequence"/>
</dbReference>
<evidence type="ECO:0000313" key="3">
    <source>
        <dbReference type="Proteomes" id="UP000224044"/>
    </source>
</evidence>
<feature type="compositionally biased region" description="Polar residues" evidence="1">
    <location>
        <begin position="1"/>
        <end position="11"/>
    </location>
</feature>
<evidence type="ECO:0000256" key="1">
    <source>
        <dbReference type="SAM" id="MobiDB-lite"/>
    </source>
</evidence>
<organism evidence="2 3">
    <name type="scientific">Bacillus toyonensis</name>
    <dbReference type="NCBI Taxonomy" id="155322"/>
    <lineage>
        <taxon>Bacteria</taxon>
        <taxon>Bacillati</taxon>
        <taxon>Bacillota</taxon>
        <taxon>Bacilli</taxon>
        <taxon>Bacillales</taxon>
        <taxon>Bacillaceae</taxon>
        <taxon>Bacillus</taxon>
        <taxon>Bacillus cereus group</taxon>
    </lineage>
</organism>
<comment type="caution">
    <text evidence="2">The sequence shown here is derived from an EMBL/GenBank/DDBJ whole genome shotgun (WGS) entry which is preliminary data.</text>
</comment>
<dbReference type="GeneID" id="64186822"/>
<reference evidence="2 3" key="1">
    <citation type="submission" date="2017-09" db="EMBL/GenBank/DDBJ databases">
        <title>Large-scale bioinformatics analysis of Bacillus genomes uncovers conserved roles of natural products in bacterial physiology.</title>
        <authorList>
            <consortium name="Agbiome Team Llc"/>
            <person name="Bleich R.M."/>
            <person name="Grubbs K.J."/>
            <person name="Santa Maria K.C."/>
            <person name="Allen S.E."/>
            <person name="Farag S."/>
            <person name="Shank E.A."/>
            <person name="Bowers A."/>
        </authorList>
    </citation>
    <scope>NUCLEOTIDE SEQUENCE [LARGE SCALE GENOMIC DNA]</scope>
    <source>
        <strain evidence="2 3">AFS042148</strain>
    </source>
</reference>
<protein>
    <submittedName>
        <fullName evidence="2">Uncharacterized protein</fullName>
    </submittedName>
</protein>
<feature type="region of interest" description="Disordered" evidence="1">
    <location>
        <begin position="1"/>
        <end position="21"/>
    </location>
</feature>
<accession>A0A2B4VHP8</accession>
<evidence type="ECO:0000313" key="2">
    <source>
        <dbReference type="EMBL" id="PHE12750.1"/>
    </source>
</evidence>
<sequence length="62" mass="7416">MAYSKAQNEATKNYKKRNPQQAKYLNYKTMARSFIKNLATQEDLDMLKELMAEKEENDRVRK</sequence>
<name>A0A2B4VHP8_9BACI</name>